<name>A0A7W8UDT2_9HYPH</name>
<dbReference type="InterPro" id="IPR011928">
    <property type="entry name" value="Phage_phiJL001_Gp84"/>
</dbReference>
<proteinExistence type="predicted"/>
<feature type="domain" description="Bacteriophage phiJL001 Gp84 C-terminal" evidence="1">
    <location>
        <begin position="195"/>
        <end position="277"/>
    </location>
</feature>
<gene>
    <name evidence="2" type="ORF">GGD55_004114</name>
</gene>
<reference evidence="2 3" key="1">
    <citation type="submission" date="2020-08" db="EMBL/GenBank/DDBJ databases">
        <title>Genomic Encyclopedia of Type Strains, Phase IV (KMG-V): Genome sequencing to study the core and pangenomes of soil and plant-associated prokaryotes.</title>
        <authorList>
            <person name="Whitman W."/>
        </authorList>
    </citation>
    <scope>NUCLEOTIDE SEQUENCE [LARGE SCALE GENOMIC DNA]</scope>
    <source>
        <strain evidence="2 3">SEMIA 4084</strain>
    </source>
</reference>
<organism evidence="2 3">
    <name type="scientific">Rhizobium giardinii</name>
    <dbReference type="NCBI Taxonomy" id="56731"/>
    <lineage>
        <taxon>Bacteria</taxon>
        <taxon>Pseudomonadati</taxon>
        <taxon>Pseudomonadota</taxon>
        <taxon>Alphaproteobacteria</taxon>
        <taxon>Hyphomicrobiales</taxon>
        <taxon>Rhizobiaceae</taxon>
        <taxon>Rhizobium/Agrobacterium group</taxon>
        <taxon>Rhizobium</taxon>
    </lineage>
</organism>
<dbReference type="NCBIfam" id="TIGR02218">
    <property type="entry name" value="phg_TIGR02218"/>
    <property type="match status" value="1"/>
</dbReference>
<evidence type="ECO:0000259" key="1">
    <source>
        <dbReference type="Pfam" id="PF09356"/>
    </source>
</evidence>
<dbReference type="RefSeq" id="WP_018329583.1">
    <property type="nucleotide sequence ID" value="NZ_JACHBK010000009.1"/>
</dbReference>
<dbReference type="Pfam" id="PF09356">
    <property type="entry name" value="Phage_BR0599"/>
    <property type="match status" value="1"/>
</dbReference>
<dbReference type="Proteomes" id="UP000585507">
    <property type="component" value="Unassembled WGS sequence"/>
</dbReference>
<accession>A0A7W8UDT2</accession>
<dbReference type="AlphaFoldDB" id="A0A7W8UDT2"/>
<dbReference type="Pfam" id="PF09931">
    <property type="entry name" value="Phage_phiJL001_Gp84_N"/>
    <property type="match status" value="1"/>
</dbReference>
<dbReference type="EMBL" id="JACHBK010000009">
    <property type="protein sequence ID" value="MBB5537398.1"/>
    <property type="molecule type" value="Genomic_DNA"/>
</dbReference>
<comment type="caution">
    <text evidence="2">The sequence shown here is derived from an EMBL/GenBank/DDBJ whole genome shotgun (WGS) entry which is preliminary data.</text>
</comment>
<evidence type="ECO:0000313" key="3">
    <source>
        <dbReference type="Proteomes" id="UP000585507"/>
    </source>
</evidence>
<evidence type="ECO:0000313" key="2">
    <source>
        <dbReference type="EMBL" id="MBB5537398.1"/>
    </source>
</evidence>
<keyword evidence="3" id="KW-1185">Reference proteome</keyword>
<dbReference type="InterPro" id="IPR018964">
    <property type="entry name" value="Phage_phiJL001_Gp84_C"/>
</dbReference>
<sequence length="296" mass="31914">MRTLPTALAAHLSGDVTTMCHCWRVTRRDGVVLGFTEHDHDLSFAGTEFLAASGFQAADSEAANGLSVEAGEVTGGFSSAAISETDVLAGRYDGAKVEVFQVNWQAPGQHVLLRVQEIGDVTRAGGAFRAELRRMTHRLDQVQGRIYGRRCDAMLGDGRCKIDLDDPAYRSEGAVAAVLGETRLRVTGLNAAATGFYRYGVFRFLTGANAGHVCDIEDHRKEGGAVTLSLWLPPPLPLAVGDMFMVTAGCDKSFATCRQKFSNSVNFQGFPHMPGTDFAFGYADGDTVHDGRPLYE</sequence>
<protein>
    <submittedName>
        <fullName evidence="2">Putative phage protein (TIGR02218 family)</fullName>
    </submittedName>
</protein>